<evidence type="ECO:0000256" key="2">
    <source>
        <dbReference type="RuleBase" id="RU362097"/>
    </source>
</evidence>
<proteinExistence type="inferred from homology"/>
<dbReference type="InterPro" id="IPR010131">
    <property type="entry name" value="MdtP/NodT-like"/>
</dbReference>
<name>A0A248JU63_9PROT</name>
<comment type="similarity">
    <text evidence="1 2">Belongs to the outer membrane factor (OMF) (TC 1.B.17) family.</text>
</comment>
<dbReference type="PANTHER" id="PTHR30203:SF33">
    <property type="entry name" value="BLR4455 PROTEIN"/>
    <property type="match status" value="1"/>
</dbReference>
<protein>
    <submittedName>
        <fullName evidence="3">Transporter</fullName>
    </submittedName>
</protein>
<dbReference type="InterPro" id="IPR003423">
    <property type="entry name" value="OMP_efflux"/>
</dbReference>
<dbReference type="NCBIfam" id="TIGR01845">
    <property type="entry name" value="outer_NodT"/>
    <property type="match status" value="1"/>
</dbReference>
<reference evidence="3 4" key="1">
    <citation type="submission" date="2017-06" db="EMBL/GenBank/DDBJ databases">
        <title>Complete genome sequence of Nitrospirillum amazonense strain CBAmC, an endophytic nitrogen-fixing and plant growth-promoting bacterium, isolated from sugarcane.</title>
        <authorList>
            <person name="Schwab S."/>
            <person name="dos Santos Teixeira K.R."/>
            <person name="Simoes Araujo J.L."/>
            <person name="Soares Vidal M."/>
            <person name="Borges de Freitas H.R."/>
            <person name="Rivello Crivelaro A.L."/>
            <person name="Bueno de Camargo Nunes A."/>
            <person name="dos Santos C.M."/>
            <person name="Palmeira da Silva Rosa D."/>
            <person name="da Silva Padilha D."/>
            <person name="da Silva E."/>
            <person name="Araujo Terra L."/>
            <person name="Soares Mendes V."/>
            <person name="Farinelli L."/>
            <person name="Magalhaes Cruz L."/>
            <person name="Baldani J.I."/>
        </authorList>
    </citation>
    <scope>NUCLEOTIDE SEQUENCE [LARGE SCALE GENOMIC DNA]</scope>
    <source>
        <strain evidence="3 4">CBAmC</strain>
    </source>
</reference>
<dbReference type="PANTHER" id="PTHR30203">
    <property type="entry name" value="OUTER MEMBRANE CATION EFFLUX PROTEIN"/>
    <property type="match status" value="1"/>
</dbReference>
<dbReference type="AlphaFoldDB" id="A0A248JU63"/>
<dbReference type="Pfam" id="PF02321">
    <property type="entry name" value="OEP"/>
    <property type="match status" value="2"/>
</dbReference>
<evidence type="ECO:0000256" key="1">
    <source>
        <dbReference type="ARBA" id="ARBA00007613"/>
    </source>
</evidence>
<dbReference type="Gene3D" id="2.20.200.10">
    <property type="entry name" value="Outer membrane efflux proteins (OEP)"/>
    <property type="match status" value="1"/>
</dbReference>
<accession>A0A248JU63</accession>
<comment type="subcellular location">
    <subcellularLocation>
        <location evidence="2">Cell membrane</location>
        <topology evidence="2">Lipid-anchor</topology>
    </subcellularLocation>
</comment>
<gene>
    <name evidence="3" type="ORF">Y958_13840</name>
</gene>
<keyword evidence="2" id="KW-0472">Membrane</keyword>
<sequence>MRHYCAPALIHVRRVTETRPGFALNNGTIAPDRVRRAGAGGQPDRPGARRFPLTRVLSAQPLRRSRARGARNRFAGSKVSTMSTSRTLASTSWFRRLATRRLAVAFLPLMLAACALDGETPADPAKSLVMPSHWDATSTQGGAKDGTTQTVAVTTDAAAWPTTDWWSGFNSPELTQLLAQARADNPDLGAAAARIAQAEAQAEISGASLWPSVQLGLSSTRSGSRNIKGSAAAGLNGAVPLNDYAGNVHQASLSASYEIDFWGKNRATRDSAQFSLDASRFDSETVALSLSSNVAATYFQILAIRDRLAVARGNLENAEHVLSLIDARVQAGADSQLDLVQQRSIVATQRAAVPALEQQERTQLNALAILLGRAPEGFTVQAKGLADVQPPALGTGVPAELLTRRPDIRFAEAQLAAAGADIKVARTQMLPSVTLNASTGVEAATLAHLVNAPTLLFSLGGEIAQSLFSGGRLEGQVHQAEGRHRELAEDYRKAALSALSDVESAVYSIDRYQDQYGLQKDAVAQSQRAFELAEDRYRGGLTDLQTLLDTQRTLLSTQDTLAQVKLSRVQASVSLFKALGGGWQDDGSSFLSQAKAAR</sequence>
<evidence type="ECO:0000313" key="4">
    <source>
        <dbReference type="Proteomes" id="UP000197153"/>
    </source>
</evidence>
<dbReference type="Proteomes" id="UP000197153">
    <property type="component" value="Chromosome 2"/>
</dbReference>
<dbReference type="SUPFAM" id="SSF56954">
    <property type="entry name" value="Outer membrane efflux proteins (OEP)"/>
    <property type="match status" value="1"/>
</dbReference>
<dbReference type="GO" id="GO:0015562">
    <property type="term" value="F:efflux transmembrane transporter activity"/>
    <property type="evidence" value="ECO:0007669"/>
    <property type="project" value="InterPro"/>
</dbReference>
<keyword evidence="2" id="KW-1134">Transmembrane beta strand</keyword>
<keyword evidence="4" id="KW-1185">Reference proteome</keyword>
<dbReference type="Gene3D" id="1.20.1600.10">
    <property type="entry name" value="Outer membrane efflux proteins (OEP)"/>
    <property type="match status" value="1"/>
</dbReference>
<keyword evidence="2" id="KW-0449">Lipoprotein</keyword>
<dbReference type="GO" id="GO:0005886">
    <property type="term" value="C:plasma membrane"/>
    <property type="evidence" value="ECO:0007669"/>
    <property type="project" value="UniProtKB-SubCell"/>
</dbReference>
<organism evidence="3 4">
    <name type="scientific">Nitrospirillum viridazoti CBAmc</name>
    <dbReference type="NCBI Taxonomy" id="1441467"/>
    <lineage>
        <taxon>Bacteria</taxon>
        <taxon>Pseudomonadati</taxon>
        <taxon>Pseudomonadota</taxon>
        <taxon>Alphaproteobacteria</taxon>
        <taxon>Rhodospirillales</taxon>
        <taxon>Azospirillaceae</taxon>
        <taxon>Nitrospirillum</taxon>
        <taxon>Nitrospirillum viridazoti</taxon>
    </lineage>
</organism>
<keyword evidence="2" id="KW-0564">Palmitate</keyword>
<keyword evidence="2" id="KW-0812">Transmembrane</keyword>
<evidence type="ECO:0000313" key="3">
    <source>
        <dbReference type="EMBL" id="ASG22066.1"/>
    </source>
</evidence>
<dbReference type="EMBL" id="CP022111">
    <property type="protein sequence ID" value="ASG22066.1"/>
    <property type="molecule type" value="Genomic_DNA"/>
</dbReference>
<dbReference type="KEGG" id="nao:Y958_13840"/>